<feature type="transmembrane region" description="Helical" evidence="1">
    <location>
        <begin position="141"/>
        <end position="169"/>
    </location>
</feature>
<organism evidence="2 3">
    <name type="scientific">Caenorhabditis angaria</name>
    <dbReference type="NCBI Taxonomy" id="860376"/>
    <lineage>
        <taxon>Eukaryota</taxon>
        <taxon>Metazoa</taxon>
        <taxon>Ecdysozoa</taxon>
        <taxon>Nematoda</taxon>
        <taxon>Chromadorea</taxon>
        <taxon>Rhabditida</taxon>
        <taxon>Rhabditina</taxon>
        <taxon>Rhabditomorpha</taxon>
        <taxon>Rhabditoidea</taxon>
        <taxon>Rhabditidae</taxon>
        <taxon>Peloderinae</taxon>
        <taxon>Caenorhabditis</taxon>
    </lineage>
</organism>
<keyword evidence="1" id="KW-0812">Transmembrane</keyword>
<dbReference type="Pfam" id="PF10326">
    <property type="entry name" value="7TM_GPCR_Str"/>
    <property type="match status" value="1"/>
</dbReference>
<feature type="transmembrane region" description="Helical" evidence="1">
    <location>
        <begin position="35"/>
        <end position="57"/>
    </location>
</feature>
<dbReference type="PANTHER" id="PTHR22943">
    <property type="entry name" value="7-TRANSMEMBRANE DOMAIN RECEPTOR C.ELEGANS"/>
    <property type="match status" value="1"/>
</dbReference>
<evidence type="ECO:0000313" key="3">
    <source>
        <dbReference type="Proteomes" id="UP001152747"/>
    </source>
</evidence>
<accession>A0A9P1N3A5</accession>
<reference evidence="2" key="1">
    <citation type="submission" date="2022-11" db="EMBL/GenBank/DDBJ databases">
        <authorList>
            <person name="Kikuchi T."/>
        </authorList>
    </citation>
    <scope>NUCLEOTIDE SEQUENCE</scope>
    <source>
        <strain evidence="2">PS1010</strain>
    </source>
</reference>
<keyword evidence="1" id="KW-0472">Membrane</keyword>
<keyword evidence="3" id="KW-1185">Reference proteome</keyword>
<dbReference type="SUPFAM" id="SSF81321">
    <property type="entry name" value="Family A G protein-coupled receptor-like"/>
    <property type="match status" value="1"/>
</dbReference>
<dbReference type="GO" id="GO:0042048">
    <property type="term" value="P:olfactory behavior"/>
    <property type="evidence" value="ECO:0007669"/>
    <property type="project" value="TreeGrafter"/>
</dbReference>
<sequence>MVFSTIDYIAQPKIFIGKRTFIIGTLLKFHSKSSMIYMVSILCGSFGSTISIFVLHFMFRFFALERRGRLYYFKGKYLAWWFIFPFFPGCFWGYITYLFLQPNDLTSSIVLDIISPLNLDDYSYISATYFLPSGELNLSQFLTMFILMNLMLITILTVAYFAIGSYRLINRILKDGESEYSRKLQKQLFLALVCQAIIPSILMYIPVGSLCILPFFDITIPNLSTIVTATYALYPAFDPLPLIIIVDSYRNVVRRSVFRIRPMCTGIQGRKVQPVPDIIS</sequence>
<evidence type="ECO:0000313" key="2">
    <source>
        <dbReference type="EMBL" id="CAI5449483.1"/>
    </source>
</evidence>
<dbReference type="AlphaFoldDB" id="A0A9P1N3A5"/>
<gene>
    <name evidence="2" type="ORF">CAMP_LOCUS12120</name>
</gene>
<proteinExistence type="predicted"/>
<feature type="transmembrane region" description="Helical" evidence="1">
    <location>
        <begin position="228"/>
        <end position="249"/>
    </location>
</feature>
<dbReference type="EMBL" id="CANHGI010000004">
    <property type="protein sequence ID" value="CAI5449483.1"/>
    <property type="molecule type" value="Genomic_DNA"/>
</dbReference>
<feature type="transmembrane region" description="Helical" evidence="1">
    <location>
        <begin position="78"/>
        <end position="100"/>
    </location>
</feature>
<evidence type="ECO:0000256" key="1">
    <source>
        <dbReference type="SAM" id="Phobius"/>
    </source>
</evidence>
<name>A0A9P1N3A5_9PELO</name>
<dbReference type="OrthoDB" id="5792363at2759"/>
<feature type="transmembrane region" description="Helical" evidence="1">
    <location>
        <begin position="189"/>
        <end position="216"/>
    </location>
</feature>
<keyword evidence="1" id="KW-1133">Transmembrane helix</keyword>
<dbReference type="PANTHER" id="PTHR22943:SF248">
    <property type="entry name" value="SEVEN TM RECEPTOR"/>
    <property type="match status" value="1"/>
</dbReference>
<dbReference type="GO" id="GO:0005886">
    <property type="term" value="C:plasma membrane"/>
    <property type="evidence" value="ECO:0007669"/>
    <property type="project" value="TreeGrafter"/>
</dbReference>
<dbReference type="Proteomes" id="UP001152747">
    <property type="component" value="Unassembled WGS sequence"/>
</dbReference>
<evidence type="ECO:0008006" key="4">
    <source>
        <dbReference type="Google" id="ProtNLM"/>
    </source>
</evidence>
<dbReference type="GO" id="GO:0038022">
    <property type="term" value="F:G protein-coupled olfactory receptor activity"/>
    <property type="evidence" value="ECO:0007669"/>
    <property type="project" value="TreeGrafter"/>
</dbReference>
<comment type="caution">
    <text evidence="2">The sequence shown here is derived from an EMBL/GenBank/DDBJ whole genome shotgun (WGS) entry which is preliminary data.</text>
</comment>
<dbReference type="InterPro" id="IPR019428">
    <property type="entry name" value="7TM_GPCR_serpentine_rcpt_Str"/>
</dbReference>
<protein>
    <recommendedName>
        <fullName evidence="4">Seven TM Receptor</fullName>
    </recommendedName>
</protein>